<dbReference type="Pfam" id="PF04143">
    <property type="entry name" value="Sulf_transp"/>
    <property type="match status" value="1"/>
</dbReference>
<evidence type="ECO:0000256" key="2">
    <source>
        <dbReference type="ARBA" id="ARBA00022448"/>
    </source>
</evidence>
<keyword evidence="6 9" id="KW-1133">Transmembrane helix</keyword>
<organism evidence="10 11">
    <name type="scientific">Paracoccus versutus</name>
    <name type="common">Thiobacillus versutus</name>
    <dbReference type="NCBI Taxonomy" id="34007"/>
    <lineage>
        <taxon>Bacteria</taxon>
        <taxon>Pseudomonadati</taxon>
        <taxon>Pseudomonadota</taxon>
        <taxon>Alphaproteobacteria</taxon>
        <taxon>Rhodobacterales</taxon>
        <taxon>Paracoccaceae</taxon>
        <taxon>Paracoccus</taxon>
    </lineage>
</organism>
<feature type="transmembrane region" description="Helical" evidence="9">
    <location>
        <begin position="6"/>
        <end position="27"/>
    </location>
</feature>
<feature type="transmembrane region" description="Helical" evidence="9">
    <location>
        <begin position="121"/>
        <end position="142"/>
    </location>
</feature>
<evidence type="ECO:0000313" key="10">
    <source>
        <dbReference type="EMBL" id="REF72240.1"/>
    </source>
</evidence>
<dbReference type="EMBL" id="QTUJ01000001">
    <property type="protein sequence ID" value="REF72240.1"/>
    <property type="molecule type" value="Genomic_DNA"/>
</dbReference>
<keyword evidence="4" id="KW-0997">Cell inner membrane</keyword>
<dbReference type="InterPro" id="IPR007272">
    <property type="entry name" value="Sulf_transp_TsuA/YedE"/>
</dbReference>
<comment type="subcellular location">
    <subcellularLocation>
        <location evidence="1">Cell inner membrane</location>
        <topology evidence="1">Multi-pass membrane protein</topology>
    </subcellularLocation>
</comment>
<name>A0A3D9XP76_PARVE</name>
<comment type="caution">
    <text evidence="10">The sequence shown here is derived from an EMBL/GenBank/DDBJ whole genome shotgun (WGS) entry which is preliminary data.</text>
</comment>
<protein>
    <submittedName>
        <fullName evidence="10">Uncharacterized protein</fullName>
    </submittedName>
</protein>
<dbReference type="GO" id="GO:0005886">
    <property type="term" value="C:plasma membrane"/>
    <property type="evidence" value="ECO:0007669"/>
    <property type="project" value="UniProtKB-SubCell"/>
</dbReference>
<evidence type="ECO:0000256" key="7">
    <source>
        <dbReference type="ARBA" id="ARBA00023136"/>
    </source>
</evidence>
<feature type="transmembrane region" description="Helical" evidence="9">
    <location>
        <begin position="83"/>
        <end position="109"/>
    </location>
</feature>
<keyword evidence="7 9" id="KW-0472">Membrane</keyword>
<keyword evidence="2" id="KW-0813">Transport</keyword>
<dbReference type="AlphaFoldDB" id="A0A3D9XP76"/>
<feature type="transmembrane region" description="Helical" evidence="9">
    <location>
        <begin position="48"/>
        <end position="71"/>
    </location>
</feature>
<evidence type="ECO:0000256" key="3">
    <source>
        <dbReference type="ARBA" id="ARBA00022475"/>
    </source>
</evidence>
<comment type="similarity">
    <text evidence="8">Belongs to the TsuA/YedE (TC 9.B.102) family.</text>
</comment>
<keyword evidence="3" id="KW-1003">Cell membrane</keyword>
<dbReference type="Proteomes" id="UP000256941">
    <property type="component" value="Unassembled WGS sequence"/>
</dbReference>
<keyword evidence="5 9" id="KW-0812">Transmembrane</keyword>
<evidence type="ECO:0000256" key="9">
    <source>
        <dbReference type="SAM" id="Phobius"/>
    </source>
</evidence>
<evidence type="ECO:0000256" key="4">
    <source>
        <dbReference type="ARBA" id="ARBA00022519"/>
    </source>
</evidence>
<evidence type="ECO:0000313" key="11">
    <source>
        <dbReference type="Proteomes" id="UP000256941"/>
    </source>
</evidence>
<gene>
    <name evidence="10" type="ORF">BDD41_0707</name>
</gene>
<feature type="transmembrane region" description="Helical" evidence="9">
    <location>
        <begin position="318"/>
        <end position="337"/>
    </location>
</feature>
<proteinExistence type="inferred from homology"/>
<reference evidence="10 11" key="1">
    <citation type="submission" date="2018-08" db="EMBL/GenBank/DDBJ databases">
        <title>Genomic Encyclopedia of Archaeal and Bacterial Type Strains, Phase II (KMG-II): from individual species to whole genera.</title>
        <authorList>
            <person name="Goeker M."/>
        </authorList>
    </citation>
    <scope>NUCLEOTIDE SEQUENCE [LARGE SCALE GENOMIC DNA]</scope>
    <source>
        <strain evidence="10 11">DSM 17099</strain>
    </source>
</reference>
<evidence type="ECO:0000256" key="6">
    <source>
        <dbReference type="ARBA" id="ARBA00022989"/>
    </source>
</evidence>
<feature type="transmembrane region" description="Helical" evidence="9">
    <location>
        <begin position="240"/>
        <end position="269"/>
    </location>
</feature>
<dbReference type="RefSeq" id="WP_116220768.1">
    <property type="nucleotide sequence ID" value="NZ_CP038196.1"/>
</dbReference>
<feature type="transmembrane region" description="Helical" evidence="9">
    <location>
        <begin position="290"/>
        <end position="312"/>
    </location>
</feature>
<feature type="transmembrane region" description="Helical" evidence="9">
    <location>
        <begin position="197"/>
        <end position="218"/>
    </location>
</feature>
<feature type="transmembrane region" description="Helical" evidence="9">
    <location>
        <begin position="162"/>
        <end position="185"/>
    </location>
</feature>
<evidence type="ECO:0000256" key="5">
    <source>
        <dbReference type="ARBA" id="ARBA00022692"/>
    </source>
</evidence>
<accession>A0A3D9XP76</accession>
<evidence type="ECO:0000256" key="1">
    <source>
        <dbReference type="ARBA" id="ARBA00004429"/>
    </source>
</evidence>
<evidence type="ECO:0000256" key="8">
    <source>
        <dbReference type="ARBA" id="ARBA00035655"/>
    </source>
</evidence>
<dbReference type="PANTHER" id="PTHR30574">
    <property type="entry name" value="INNER MEMBRANE PROTEIN YEDE"/>
    <property type="match status" value="1"/>
</dbReference>
<dbReference type="PANTHER" id="PTHR30574:SF1">
    <property type="entry name" value="SULPHUR TRANSPORT DOMAIN-CONTAINING PROTEIN"/>
    <property type="match status" value="1"/>
</dbReference>
<sequence length="349" mass="35646">MDELPYGLLAALVGLAGGIVLGLAARLGDFCTLGALESAVYGKDARRLRLWGVVLGVAILTTQALALVGWIELENSFYHTIRWNPLASIVGGLVFGYGMAMAGNCGFGALVRFGSGDLRSLVVVVVMAIIGFIVLSGPLAPLRVLLFPQPEASGPQGIVHDLGLLGLPAPLTVALFGAGALAWGLGYAPLRARPQMIAWGAAAGLAVSWCFFGTSWLYDHSLGAVQIEGPSFTAPVGRTLIYLMTSTAGGITFSVGSVVGVMAGALIGSMIRGLFKWEACEDPRELGRQVGGAALMGAGGVVAMGCSVGQGVSAFAALAWSGPVTLIAIAAGAAFGLRRLIGGFQNAVD</sequence>